<dbReference type="KEGG" id="hbs:IPV69_25515"/>
<feature type="chain" id="PRO_5034753067" description="DUF2314 domain-containing protein" evidence="1">
    <location>
        <begin position="25"/>
        <end position="175"/>
    </location>
</feature>
<evidence type="ECO:0000256" key="1">
    <source>
        <dbReference type="SAM" id="SignalP"/>
    </source>
</evidence>
<keyword evidence="3" id="KW-1185">Reference proteome</keyword>
<reference evidence="2 3" key="1">
    <citation type="submission" date="2020-10" db="EMBL/GenBank/DDBJ databases">
        <title>Wide distribution of Phycisphaera-like planctomycetes from WD2101 soil group in peatlands and genome analysis of the first cultivated representative.</title>
        <authorList>
            <person name="Dedysh S.N."/>
            <person name="Beletsky A.V."/>
            <person name="Ivanova A."/>
            <person name="Kulichevskaya I.S."/>
            <person name="Suzina N.E."/>
            <person name="Philippov D.A."/>
            <person name="Rakitin A.L."/>
            <person name="Mardanov A.V."/>
            <person name="Ravin N.V."/>
        </authorList>
    </citation>
    <scope>NUCLEOTIDE SEQUENCE [LARGE SCALE GENOMIC DNA]</scope>
    <source>
        <strain evidence="2 3">M1803</strain>
    </source>
</reference>
<dbReference type="AlphaFoldDB" id="A0A7M2WWD1"/>
<dbReference type="RefSeq" id="WP_206292556.1">
    <property type="nucleotide sequence ID" value="NZ_CP063458.1"/>
</dbReference>
<gene>
    <name evidence="2" type="ORF">IPV69_25515</name>
</gene>
<sequence>MNMIRSSIVACVLVAGLSVVIAAAADKPIVKENPAREKRELLSSHRTVANLVAVEDRKCRGLTSLCPDQCGHSGKFASFAIVAYLDYQKPGKYGDPKGKDFMFQVEDNHKKPRIPTELAGKLADLKPGDYVLLDWNHDYVTRTEAGGGSTSSPERPVVKLEKITKEEADKLAKGK</sequence>
<keyword evidence="1" id="KW-0732">Signal</keyword>
<dbReference type="Proteomes" id="UP000593765">
    <property type="component" value="Chromosome"/>
</dbReference>
<evidence type="ECO:0000313" key="3">
    <source>
        <dbReference type="Proteomes" id="UP000593765"/>
    </source>
</evidence>
<name>A0A7M2WWD1_9BACT</name>
<dbReference type="EMBL" id="CP063458">
    <property type="protein sequence ID" value="QOV89512.1"/>
    <property type="molecule type" value="Genomic_DNA"/>
</dbReference>
<organism evidence="2 3">
    <name type="scientific">Humisphaera borealis</name>
    <dbReference type="NCBI Taxonomy" id="2807512"/>
    <lineage>
        <taxon>Bacteria</taxon>
        <taxon>Pseudomonadati</taxon>
        <taxon>Planctomycetota</taxon>
        <taxon>Phycisphaerae</taxon>
        <taxon>Tepidisphaerales</taxon>
        <taxon>Tepidisphaeraceae</taxon>
        <taxon>Humisphaera</taxon>
    </lineage>
</organism>
<feature type="signal peptide" evidence="1">
    <location>
        <begin position="1"/>
        <end position="24"/>
    </location>
</feature>
<evidence type="ECO:0000313" key="2">
    <source>
        <dbReference type="EMBL" id="QOV89512.1"/>
    </source>
</evidence>
<protein>
    <recommendedName>
        <fullName evidence="4">DUF2314 domain-containing protein</fullName>
    </recommendedName>
</protein>
<proteinExistence type="predicted"/>
<evidence type="ECO:0008006" key="4">
    <source>
        <dbReference type="Google" id="ProtNLM"/>
    </source>
</evidence>
<accession>A0A7M2WWD1</accession>